<protein>
    <submittedName>
        <fullName evidence="1">PACRG protein</fullName>
    </submittedName>
</protein>
<keyword evidence="2" id="KW-1185">Reference proteome</keyword>
<dbReference type="PANTHER" id="PTHR21207:SF2">
    <property type="entry name" value="PARKIN COREGULATED GENE PROTEIN"/>
    <property type="match status" value="1"/>
</dbReference>
<evidence type="ECO:0000313" key="1">
    <source>
        <dbReference type="EMBL" id="MBN3290399.1"/>
    </source>
</evidence>
<feature type="non-terminal residue" evidence="1">
    <location>
        <position position="1"/>
    </location>
</feature>
<feature type="non-terminal residue" evidence="1">
    <location>
        <position position="127"/>
    </location>
</feature>
<proteinExistence type="predicted"/>
<dbReference type="Proteomes" id="UP001166052">
    <property type="component" value="Unassembled WGS sequence"/>
</dbReference>
<name>A0ABS2YV83_POLSE</name>
<sequence>MLTTSIALVPISSSQQSINDGVYIYIFKVVGPPPAGAFRERPSKPTVFRKFYERGDFPIALEHDTKGNKIAWKTDPSFRHFLGSISIISDKILIQGVDWCSQIFVAKKVQEEVSRSINQLSLDIKPK</sequence>
<evidence type="ECO:0000313" key="2">
    <source>
        <dbReference type="Proteomes" id="UP001166052"/>
    </source>
</evidence>
<comment type="caution">
    <text evidence="1">The sequence shown here is derived from an EMBL/GenBank/DDBJ whole genome shotgun (WGS) entry which is preliminary data.</text>
</comment>
<gene>
    <name evidence="1" type="primary">Pacrg_0</name>
    <name evidence="1" type="ORF">GTO92_0020765</name>
</gene>
<dbReference type="PANTHER" id="PTHR21207">
    <property type="entry name" value="PARKIN COREGULATED GENE PROTEIN PARK2 COREGULATED"/>
    <property type="match status" value="1"/>
</dbReference>
<dbReference type="EMBL" id="JAAWVN010007908">
    <property type="protein sequence ID" value="MBN3290399.1"/>
    <property type="molecule type" value="Genomic_DNA"/>
</dbReference>
<dbReference type="InterPro" id="IPR019399">
    <property type="entry name" value="Parkin_co-regulated_protein"/>
</dbReference>
<organism evidence="1 2">
    <name type="scientific">Polypterus senegalus</name>
    <name type="common">Senegal bichir</name>
    <dbReference type="NCBI Taxonomy" id="55291"/>
    <lineage>
        <taxon>Eukaryota</taxon>
        <taxon>Metazoa</taxon>
        <taxon>Chordata</taxon>
        <taxon>Craniata</taxon>
        <taxon>Vertebrata</taxon>
        <taxon>Euteleostomi</taxon>
        <taxon>Actinopterygii</taxon>
        <taxon>Polypteriformes</taxon>
        <taxon>Polypteridae</taxon>
        <taxon>Polypterus</taxon>
    </lineage>
</organism>
<accession>A0ABS2YV83</accession>
<reference evidence="1" key="1">
    <citation type="journal article" date="2021" name="Cell">
        <title>Tracing the genetic footprints of vertebrate landing in non-teleost ray-finned fishes.</title>
        <authorList>
            <person name="Bi X."/>
            <person name="Wang K."/>
            <person name="Yang L."/>
            <person name="Pan H."/>
            <person name="Jiang H."/>
            <person name="Wei Q."/>
            <person name="Fang M."/>
            <person name="Yu H."/>
            <person name="Zhu C."/>
            <person name="Cai Y."/>
            <person name="He Y."/>
            <person name="Gan X."/>
            <person name="Zeng H."/>
            <person name="Yu D."/>
            <person name="Zhu Y."/>
            <person name="Jiang H."/>
            <person name="Qiu Q."/>
            <person name="Yang H."/>
            <person name="Zhang Y.E."/>
            <person name="Wang W."/>
            <person name="Zhu M."/>
            <person name="He S."/>
            <person name="Zhang G."/>
        </authorList>
    </citation>
    <scope>NUCLEOTIDE SEQUENCE</scope>
    <source>
        <strain evidence="1">Bchr_001</strain>
    </source>
</reference>
<dbReference type="Pfam" id="PF10274">
    <property type="entry name" value="ParcG"/>
    <property type="match status" value="1"/>
</dbReference>